<feature type="domain" description="Major facilitator superfamily (MFS) profile" evidence="8">
    <location>
        <begin position="114"/>
        <end position="570"/>
    </location>
</feature>
<evidence type="ECO:0000256" key="7">
    <source>
        <dbReference type="SAM" id="Phobius"/>
    </source>
</evidence>
<evidence type="ECO:0000256" key="6">
    <source>
        <dbReference type="SAM" id="MobiDB-lite"/>
    </source>
</evidence>
<evidence type="ECO:0000256" key="4">
    <source>
        <dbReference type="ARBA" id="ARBA00022989"/>
    </source>
</evidence>
<dbReference type="InterPro" id="IPR011701">
    <property type="entry name" value="MFS"/>
</dbReference>
<feature type="transmembrane region" description="Helical" evidence="7">
    <location>
        <begin position="180"/>
        <end position="197"/>
    </location>
</feature>
<feature type="transmembrane region" description="Helical" evidence="7">
    <location>
        <begin position="269"/>
        <end position="288"/>
    </location>
</feature>
<proteinExistence type="predicted"/>
<feature type="region of interest" description="Disordered" evidence="6">
    <location>
        <begin position="1"/>
        <end position="105"/>
    </location>
</feature>
<evidence type="ECO:0000259" key="8">
    <source>
        <dbReference type="PROSITE" id="PS50850"/>
    </source>
</evidence>
<keyword evidence="5 7" id="KW-0472">Membrane</keyword>
<keyword evidence="10" id="KW-1185">Reference proteome</keyword>
<dbReference type="Proteomes" id="UP001278766">
    <property type="component" value="Unassembled WGS sequence"/>
</dbReference>
<accession>A0AAE0LQH5</accession>
<reference evidence="9" key="1">
    <citation type="journal article" date="2023" name="Mol. Phylogenet. Evol.">
        <title>Genome-scale phylogeny and comparative genomics of the fungal order Sordariales.</title>
        <authorList>
            <person name="Hensen N."/>
            <person name="Bonometti L."/>
            <person name="Westerberg I."/>
            <person name="Brannstrom I.O."/>
            <person name="Guillou S."/>
            <person name="Cros-Aarteil S."/>
            <person name="Calhoun S."/>
            <person name="Haridas S."/>
            <person name="Kuo A."/>
            <person name="Mondo S."/>
            <person name="Pangilinan J."/>
            <person name="Riley R."/>
            <person name="LaButti K."/>
            <person name="Andreopoulos B."/>
            <person name="Lipzen A."/>
            <person name="Chen C."/>
            <person name="Yan M."/>
            <person name="Daum C."/>
            <person name="Ng V."/>
            <person name="Clum A."/>
            <person name="Steindorff A."/>
            <person name="Ohm R.A."/>
            <person name="Martin F."/>
            <person name="Silar P."/>
            <person name="Natvig D.O."/>
            <person name="Lalanne C."/>
            <person name="Gautier V."/>
            <person name="Ament-Velasquez S.L."/>
            <person name="Kruys A."/>
            <person name="Hutchinson M.I."/>
            <person name="Powell A.J."/>
            <person name="Barry K."/>
            <person name="Miller A.N."/>
            <person name="Grigoriev I.V."/>
            <person name="Debuchy R."/>
            <person name="Gladieux P."/>
            <person name="Hiltunen Thoren M."/>
            <person name="Johannesson H."/>
        </authorList>
    </citation>
    <scope>NUCLEOTIDE SEQUENCE</scope>
    <source>
        <strain evidence="9">CBS 168.71</strain>
    </source>
</reference>
<evidence type="ECO:0000256" key="2">
    <source>
        <dbReference type="ARBA" id="ARBA00022448"/>
    </source>
</evidence>
<keyword evidence="4 7" id="KW-1133">Transmembrane helix</keyword>
<evidence type="ECO:0000256" key="5">
    <source>
        <dbReference type="ARBA" id="ARBA00023136"/>
    </source>
</evidence>
<organism evidence="9 10">
    <name type="scientific">Chaetomium fimeti</name>
    <dbReference type="NCBI Taxonomy" id="1854472"/>
    <lineage>
        <taxon>Eukaryota</taxon>
        <taxon>Fungi</taxon>
        <taxon>Dikarya</taxon>
        <taxon>Ascomycota</taxon>
        <taxon>Pezizomycotina</taxon>
        <taxon>Sordariomycetes</taxon>
        <taxon>Sordariomycetidae</taxon>
        <taxon>Sordariales</taxon>
        <taxon>Chaetomiaceae</taxon>
        <taxon>Chaetomium</taxon>
    </lineage>
</organism>
<dbReference type="InterPro" id="IPR020846">
    <property type="entry name" value="MFS_dom"/>
</dbReference>
<dbReference type="Pfam" id="PF07690">
    <property type="entry name" value="MFS_1"/>
    <property type="match status" value="1"/>
</dbReference>
<sequence length="580" mass="62513">MSSRASLGTSVLRSRPSTSEGPSDPSSLSSTPDLPTATENQQHQQPPSLTISPATPSPNETTTTTATSSPSTLSQEKESPNQHNASLNPNNQPPSQPEDEPPFSIHTPLQKNLIAFAASLAALFSTLSSYIYYPALTRIAEDLNVSLMLVQLTITSYLVVAGVAPAFMGDMADRGGRRPVYVLMFALMVGANVGIAVQRRYEALLVLRMVQSAGSSGMYGAAYGVIADIATIDERGSFVGVLLLMTDFATSLGPVIGGGLTQGFGWRSIFWFLVIFTGSHFVLMLLFFPETQRKIVGNGSIKPKGFIYQTFFSLIRKTRKTKDSEVAVVGEKKETEEGAPRKRRLQFPNPLACLPVLANKGSLLVILITTINYAVKAALQTSLDAQCVELYGLNYVQAGLIYLPSGVGGGVGSYLAGKFIDWNYRRTVDRLSKEHGGQYDRKSPDFPLEKTRLRGAYLLSAITVVGLIGYGLTLKFRWHIAVMLVMQLLTGTTTAALFVLCGTLLTDLNMDRSATAQAASNLVRCLSAGGAVAILQPMVENVGPAGCFAIYASIIFLGIPLTWVLERYGVSWRKGQPITS</sequence>
<dbReference type="PANTHER" id="PTHR23502:SF51">
    <property type="entry name" value="QUINIDINE RESISTANCE PROTEIN 1-RELATED"/>
    <property type="match status" value="1"/>
</dbReference>
<feature type="compositionally biased region" description="Polar residues" evidence="6">
    <location>
        <begin position="1"/>
        <end position="12"/>
    </location>
</feature>
<name>A0AAE0LQH5_9PEZI</name>
<comment type="caution">
    <text evidence="9">The sequence shown here is derived from an EMBL/GenBank/DDBJ whole genome shotgun (WGS) entry which is preliminary data.</text>
</comment>
<keyword evidence="3 7" id="KW-0812">Transmembrane</keyword>
<evidence type="ECO:0000313" key="10">
    <source>
        <dbReference type="Proteomes" id="UP001278766"/>
    </source>
</evidence>
<evidence type="ECO:0000313" key="9">
    <source>
        <dbReference type="EMBL" id="KAK3293540.1"/>
    </source>
</evidence>
<feature type="transmembrane region" description="Helical" evidence="7">
    <location>
        <begin position="351"/>
        <end position="375"/>
    </location>
</feature>
<dbReference type="PROSITE" id="PS50850">
    <property type="entry name" value="MFS"/>
    <property type="match status" value="1"/>
</dbReference>
<dbReference type="Gene3D" id="1.20.1720.10">
    <property type="entry name" value="Multidrug resistance protein D"/>
    <property type="match status" value="1"/>
</dbReference>
<dbReference type="RefSeq" id="XP_062657054.1">
    <property type="nucleotide sequence ID" value="XM_062799505.1"/>
</dbReference>
<comment type="subcellular location">
    <subcellularLocation>
        <location evidence="1">Membrane</location>
        <topology evidence="1">Multi-pass membrane protein</topology>
    </subcellularLocation>
</comment>
<protein>
    <submittedName>
        <fullName evidence="9">Major facilitator superfamily domain-containing protein</fullName>
    </submittedName>
</protein>
<feature type="compositionally biased region" description="Low complexity" evidence="6">
    <location>
        <begin position="52"/>
        <end position="74"/>
    </location>
</feature>
<dbReference type="Gene3D" id="1.20.1250.20">
    <property type="entry name" value="MFS general substrate transporter like domains"/>
    <property type="match status" value="1"/>
</dbReference>
<dbReference type="FunFam" id="1.20.1720.10:FF:000009">
    <property type="entry name" value="MFS multidrug transporter"/>
    <property type="match status" value="1"/>
</dbReference>
<dbReference type="AlphaFoldDB" id="A0AAE0LQH5"/>
<dbReference type="GeneID" id="87836453"/>
<evidence type="ECO:0000256" key="3">
    <source>
        <dbReference type="ARBA" id="ARBA00022692"/>
    </source>
</evidence>
<feature type="transmembrane region" description="Helical" evidence="7">
    <location>
        <begin position="113"/>
        <end position="133"/>
    </location>
</feature>
<dbReference type="PANTHER" id="PTHR23502">
    <property type="entry name" value="MAJOR FACILITATOR SUPERFAMILY"/>
    <property type="match status" value="1"/>
</dbReference>
<dbReference type="InterPro" id="IPR036259">
    <property type="entry name" value="MFS_trans_sf"/>
</dbReference>
<dbReference type="GO" id="GO:0022857">
    <property type="term" value="F:transmembrane transporter activity"/>
    <property type="evidence" value="ECO:0007669"/>
    <property type="project" value="InterPro"/>
</dbReference>
<dbReference type="EMBL" id="JAUEPN010000006">
    <property type="protein sequence ID" value="KAK3293540.1"/>
    <property type="molecule type" value="Genomic_DNA"/>
</dbReference>
<feature type="compositionally biased region" description="Polar residues" evidence="6">
    <location>
        <begin position="37"/>
        <end position="51"/>
    </location>
</feature>
<evidence type="ECO:0000256" key="1">
    <source>
        <dbReference type="ARBA" id="ARBA00004141"/>
    </source>
</evidence>
<feature type="transmembrane region" description="Helical" evidence="7">
    <location>
        <begin position="395"/>
        <end position="416"/>
    </location>
</feature>
<gene>
    <name evidence="9" type="ORF">B0H64DRAFT_215948</name>
</gene>
<dbReference type="SUPFAM" id="SSF103473">
    <property type="entry name" value="MFS general substrate transporter"/>
    <property type="match status" value="1"/>
</dbReference>
<dbReference type="GO" id="GO:0005886">
    <property type="term" value="C:plasma membrane"/>
    <property type="evidence" value="ECO:0007669"/>
    <property type="project" value="TreeGrafter"/>
</dbReference>
<feature type="transmembrane region" description="Helical" evidence="7">
    <location>
        <begin position="542"/>
        <end position="565"/>
    </location>
</feature>
<reference evidence="9" key="2">
    <citation type="submission" date="2023-06" db="EMBL/GenBank/DDBJ databases">
        <authorList>
            <consortium name="Lawrence Berkeley National Laboratory"/>
            <person name="Haridas S."/>
            <person name="Hensen N."/>
            <person name="Bonometti L."/>
            <person name="Westerberg I."/>
            <person name="Brannstrom I.O."/>
            <person name="Guillou S."/>
            <person name="Cros-Aarteil S."/>
            <person name="Calhoun S."/>
            <person name="Kuo A."/>
            <person name="Mondo S."/>
            <person name="Pangilinan J."/>
            <person name="Riley R."/>
            <person name="Labutti K."/>
            <person name="Andreopoulos B."/>
            <person name="Lipzen A."/>
            <person name="Chen C."/>
            <person name="Yanf M."/>
            <person name="Daum C."/>
            <person name="Ng V."/>
            <person name="Clum A."/>
            <person name="Steindorff A."/>
            <person name="Ohm R."/>
            <person name="Martin F."/>
            <person name="Silar P."/>
            <person name="Natvig D."/>
            <person name="Lalanne C."/>
            <person name="Gautier V."/>
            <person name="Ament-Velasquez S.L."/>
            <person name="Kruys A."/>
            <person name="Hutchinson M.I."/>
            <person name="Powell A.J."/>
            <person name="Barry K."/>
            <person name="Miller A.N."/>
            <person name="Grigoriev I.V."/>
            <person name="Debuchy R."/>
            <person name="Gladieux P."/>
            <person name="Thoren M.H."/>
            <person name="Johannesson H."/>
        </authorList>
    </citation>
    <scope>NUCLEOTIDE SEQUENCE</scope>
    <source>
        <strain evidence="9">CBS 168.71</strain>
    </source>
</reference>
<feature type="transmembrane region" description="Helical" evidence="7">
    <location>
        <begin position="145"/>
        <end position="168"/>
    </location>
</feature>
<feature type="compositionally biased region" description="Low complexity" evidence="6">
    <location>
        <begin position="16"/>
        <end position="35"/>
    </location>
</feature>
<keyword evidence="2" id="KW-0813">Transport</keyword>
<feature type="transmembrane region" description="Helical" evidence="7">
    <location>
        <begin position="203"/>
        <end position="226"/>
    </location>
</feature>
<feature type="transmembrane region" description="Helical" evidence="7">
    <location>
        <begin position="480"/>
        <end position="506"/>
    </location>
</feature>
<feature type="transmembrane region" description="Helical" evidence="7">
    <location>
        <begin position="456"/>
        <end position="474"/>
    </location>
</feature>